<organism evidence="1 2">
    <name type="scientific">Streblomastix strix</name>
    <dbReference type="NCBI Taxonomy" id="222440"/>
    <lineage>
        <taxon>Eukaryota</taxon>
        <taxon>Metamonada</taxon>
        <taxon>Preaxostyla</taxon>
        <taxon>Oxymonadida</taxon>
        <taxon>Streblomastigidae</taxon>
        <taxon>Streblomastix</taxon>
    </lineage>
</organism>
<sequence>PVAEDGQSLTSCSKVRVQKHIQSKLISNSKPFSSSFKDFVQQYLQTDPKKRPFASQLLENKLVSGGKGEEMLLKEILRWIVPDEEVIQLQQQRLRKLNKATI</sequence>
<comment type="caution">
    <text evidence="1">The sequence shown here is derived from an EMBL/GenBank/DDBJ whole genome shotgun (WGS) entry which is preliminary data.</text>
</comment>
<accession>A0A5J4WGV1</accession>
<dbReference type="Proteomes" id="UP000324800">
    <property type="component" value="Unassembled WGS sequence"/>
</dbReference>
<dbReference type="Gene3D" id="1.10.510.10">
    <property type="entry name" value="Transferase(Phosphotransferase) domain 1"/>
    <property type="match status" value="1"/>
</dbReference>
<feature type="non-terminal residue" evidence="1">
    <location>
        <position position="1"/>
    </location>
</feature>
<reference evidence="1 2" key="1">
    <citation type="submission" date="2019-03" db="EMBL/GenBank/DDBJ databases">
        <title>Single cell metagenomics reveals metabolic interactions within the superorganism composed of flagellate Streblomastix strix and complex community of Bacteroidetes bacteria on its surface.</title>
        <authorList>
            <person name="Treitli S.C."/>
            <person name="Kolisko M."/>
            <person name="Husnik F."/>
            <person name="Keeling P."/>
            <person name="Hampl V."/>
        </authorList>
    </citation>
    <scope>NUCLEOTIDE SEQUENCE [LARGE SCALE GENOMIC DNA]</scope>
    <source>
        <strain evidence="1">ST1C</strain>
    </source>
</reference>
<dbReference type="AlphaFoldDB" id="A0A5J4WGV1"/>
<dbReference type="InterPro" id="IPR011009">
    <property type="entry name" value="Kinase-like_dom_sf"/>
</dbReference>
<protein>
    <recommendedName>
        <fullName evidence="3">Protein kinase domain-containing protein</fullName>
    </recommendedName>
</protein>
<evidence type="ECO:0008006" key="3">
    <source>
        <dbReference type="Google" id="ProtNLM"/>
    </source>
</evidence>
<dbReference type="SUPFAM" id="SSF56112">
    <property type="entry name" value="Protein kinase-like (PK-like)"/>
    <property type="match status" value="1"/>
</dbReference>
<proteinExistence type="predicted"/>
<gene>
    <name evidence="1" type="ORF">EZS28_010942</name>
</gene>
<name>A0A5J4WGV1_9EUKA</name>
<evidence type="ECO:0000313" key="2">
    <source>
        <dbReference type="Proteomes" id="UP000324800"/>
    </source>
</evidence>
<dbReference type="EMBL" id="SNRW01002204">
    <property type="protein sequence ID" value="KAA6393529.1"/>
    <property type="molecule type" value="Genomic_DNA"/>
</dbReference>
<evidence type="ECO:0000313" key="1">
    <source>
        <dbReference type="EMBL" id="KAA6393529.1"/>
    </source>
</evidence>